<dbReference type="SUPFAM" id="SSF46785">
    <property type="entry name" value="Winged helix' DNA-binding domain"/>
    <property type="match status" value="1"/>
</dbReference>
<dbReference type="InterPro" id="IPR051446">
    <property type="entry name" value="HTH_trans_reg/aminotransferase"/>
</dbReference>
<protein>
    <submittedName>
        <fullName evidence="7">GntR family transcriptional regulator</fullName>
    </submittedName>
</protein>
<dbReference type="Pfam" id="PF00392">
    <property type="entry name" value="GntR"/>
    <property type="match status" value="1"/>
</dbReference>
<feature type="domain" description="HTH gntR-type" evidence="6">
    <location>
        <begin position="19"/>
        <end position="87"/>
    </location>
</feature>
<reference evidence="7 8" key="1">
    <citation type="submission" date="2014-07" db="EMBL/GenBank/DDBJ databases">
        <title>Tepidicaulis marinum gen. nov., sp. nov., a novel marine bacterium denitrifying nitrate to nitrous oxide strictly under microaerobic conditions.</title>
        <authorList>
            <person name="Takeuchi M."/>
            <person name="Yamagishi T."/>
            <person name="Kamagata Y."/>
            <person name="Oshima K."/>
            <person name="Hattori M."/>
            <person name="Katayama T."/>
            <person name="Hanada S."/>
            <person name="Tamaki H."/>
            <person name="Marumo K."/>
            <person name="Maeda H."/>
            <person name="Nedachi M."/>
            <person name="Iwasaki W."/>
            <person name="Suwa Y."/>
            <person name="Sakata S."/>
        </authorList>
    </citation>
    <scope>NUCLEOTIDE SEQUENCE [LARGE SCALE GENOMIC DNA]</scope>
    <source>
        <strain evidence="7 8">MA2</strain>
    </source>
</reference>
<dbReference type="SMART" id="SM00345">
    <property type="entry name" value="HTH_GNTR"/>
    <property type="match status" value="1"/>
</dbReference>
<dbReference type="PANTHER" id="PTHR46577">
    <property type="entry name" value="HTH-TYPE TRANSCRIPTIONAL REGULATORY PROTEIN GABR"/>
    <property type="match status" value="1"/>
</dbReference>
<proteinExistence type="inferred from homology"/>
<dbReference type="PANTHER" id="PTHR46577:SF1">
    <property type="entry name" value="HTH-TYPE TRANSCRIPTIONAL REGULATORY PROTEIN GABR"/>
    <property type="match status" value="1"/>
</dbReference>
<accession>A0A081BCU7</accession>
<dbReference type="InterPro" id="IPR004839">
    <property type="entry name" value="Aminotransferase_I/II_large"/>
</dbReference>
<evidence type="ECO:0000256" key="5">
    <source>
        <dbReference type="ARBA" id="ARBA00023163"/>
    </source>
</evidence>
<keyword evidence="4" id="KW-0238">DNA-binding</keyword>
<evidence type="ECO:0000256" key="4">
    <source>
        <dbReference type="ARBA" id="ARBA00023125"/>
    </source>
</evidence>
<dbReference type="CDD" id="cd00609">
    <property type="entry name" value="AAT_like"/>
    <property type="match status" value="1"/>
</dbReference>
<dbReference type="GO" id="GO:0030170">
    <property type="term" value="F:pyridoxal phosphate binding"/>
    <property type="evidence" value="ECO:0007669"/>
    <property type="project" value="InterPro"/>
</dbReference>
<dbReference type="Gene3D" id="3.40.640.10">
    <property type="entry name" value="Type I PLP-dependent aspartate aminotransferase-like (Major domain)"/>
    <property type="match status" value="1"/>
</dbReference>
<keyword evidence="5" id="KW-0804">Transcription</keyword>
<dbReference type="eggNOG" id="COG1167">
    <property type="taxonomic scope" value="Bacteria"/>
</dbReference>
<dbReference type="Proteomes" id="UP000028702">
    <property type="component" value="Unassembled WGS sequence"/>
</dbReference>
<dbReference type="SUPFAM" id="SSF53383">
    <property type="entry name" value="PLP-dependent transferases"/>
    <property type="match status" value="1"/>
</dbReference>
<sequence>MNSPTAILGALNLDPDLETPLYRQLYDSVRSAILSGRLLAGLRMPPSRTLAKELAIGRNTVVAAYEQLIAEGYLESRVGSGTHVAAIPPDTLIEAGRAERQEIKPDPRRRLSQRGEAMLTVKRASPSYVKGHVLPFQHGMPSLEFFPHQVWARLLARRARQPQSRLFDYQLGTGFPALREAIAEYLGAARGVVCGPDNVIVTAGAQASLDLATRLVVDPGDVVWHEEPGYLGARGAFLASSARIVPVPVDEEGMNPDAAPPGEDPPRLIYCTPSHQYPLSVTMSLKRRLALLQKANEVGAWVLEDDYDSEFRYAGRPLSSLQGLDRTGGVIYMGTMAKTLFPAIRIGYLVVPDNMVEACLRAIRVTGQNPPAIVQAAVADFMHEGHFSAHIRRMRALYAERRDLLIDALESKLGGRIRPARPDGGMQLPAFLPEGVSDDDATAAADRHKVLTTAVSHFYLTQRKRHALYLGFAGVPEKLIEPGVERLSAALHEVGV</sequence>
<organism evidence="7 8">
    <name type="scientific">Tepidicaulis marinus</name>
    <dbReference type="NCBI Taxonomy" id="1333998"/>
    <lineage>
        <taxon>Bacteria</taxon>
        <taxon>Pseudomonadati</taxon>
        <taxon>Pseudomonadota</taxon>
        <taxon>Alphaproteobacteria</taxon>
        <taxon>Hyphomicrobiales</taxon>
        <taxon>Parvibaculaceae</taxon>
        <taxon>Tepidicaulis</taxon>
    </lineage>
</organism>
<dbReference type="InterPro" id="IPR036390">
    <property type="entry name" value="WH_DNA-bd_sf"/>
</dbReference>
<gene>
    <name evidence="7" type="ORF">M2A_2364</name>
</gene>
<dbReference type="InterPro" id="IPR036388">
    <property type="entry name" value="WH-like_DNA-bd_sf"/>
</dbReference>
<dbReference type="InterPro" id="IPR015421">
    <property type="entry name" value="PyrdxlP-dep_Trfase_major"/>
</dbReference>
<dbReference type="Pfam" id="PF00155">
    <property type="entry name" value="Aminotran_1_2"/>
    <property type="match status" value="1"/>
</dbReference>
<dbReference type="GO" id="GO:0003677">
    <property type="term" value="F:DNA binding"/>
    <property type="evidence" value="ECO:0007669"/>
    <property type="project" value="UniProtKB-KW"/>
</dbReference>
<dbReference type="RefSeq" id="WP_045447647.1">
    <property type="nucleotide sequence ID" value="NZ_BBIO01000012.1"/>
</dbReference>
<evidence type="ECO:0000259" key="6">
    <source>
        <dbReference type="PROSITE" id="PS50949"/>
    </source>
</evidence>
<keyword evidence="3" id="KW-0805">Transcription regulation</keyword>
<dbReference type="InterPro" id="IPR000524">
    <property type="entry name" value="Tscrpt_reg_HTH_GntR"/>
</dbReference>
<keyword evidence="2" id="KW-0663">Pyridoxal phosphate</keyword>
<dbReference type="Gene3D" id="1.10.10.10">
    <property type="entry name" value="Winged helix-like DNA-binding domain superfamily/Winged helix DNA-binding domain"/>
    <property type="match status" value="1"/>
</dbReference>
<evidence type="ECO:0000313" key="7">
    <source>
        <dbReference type="EMBL" id="GAK45865.1"/>
    </source>
</evidence>
<evidence type="ECO:0000256" key="2">
    <source>
        <dbReference type="ARBA" id="ARBA00022898"/>
    </source>
</evidence>
<dbReference type="EMBL" id="BBIO01000012">
    <property type="protein sequence ID" value="GAK45865.1"/>
    <property type="molecule type" value="Genomic_DNA"/>
</dbReference>
<dbReference type="AlphaFoldDB" id="A0A081BCU7"/>
<dbReference type="InterPro" id="IPR015424">
    <property type="entry name" value="PyrdxlP-dep_Trfase"/>
</dbReference>
<comment type="caution">
    <text evidence="7">The sequence shown here is derived from an EMBL/GenBank/DDBJ whole genome shotgun (WGS) entry which is preliminary data.</text>
</comment>
<evidence type="ECO:0000313" key="8">
    <source>
        <dbReference type="Proteomes" id="UP000028702"/>
    </source>
</evidence>
<evidence type="ECO:0000256" key="3">
    <source>
        <dbReference type="ARBA" id="ARBA00023015"/>
    </source>
</evidence>
<dbReference type="STRING" id="1333998.M2A_2364"/>
<dbReference type="PROSITE" id="PS50949">
    <property type="entry name" value="HTH_GNTR"/>
    <property type="match status" value="1"/>
</dbReference>
<keyword evidence="8" id="KW-1185">Reference proteome</keyword>
<comment type="similarity">
    <text evidence="1">In the C-terminal section; belongs to the class-I pyridoxal-phosphate-dependent aminotransferase family.</text>
</comment>
<evidence type="ECO:0000256" key="1">
    <source>
        <dbReference type="ARBA" id="ARBA00005384"/>
    </source>
</evidence>
<dbReference type="CDD" id="cd07377">
    <property type="entry name" value="WHTH_GntR"/>
    <property type="match status" value="1"/>
</dbReference>
<dbReference type="GO" id="GO:0003700">
    <property type="term" value="F:DNA-binding transcription factor activity"/>
    <property type="evidence" value="ECO:0007669"/>
    <property type="project" value="InterPro"/>
</dbReference>
<name>A0A081BCU7_9HYPH</name>